<proteinExistence type="predicted"/>
<reference evidence="3" key="1">
    <citation type="submission" date="2025-08" db="UniProtKB">
        <authorList>
            <consortium name="RefSeq"/>
        </authorList>
    </citation>
    <scope>IDENTIFICATION</scope>
    <source>
        <tissue evidence="3">Testes</tissue>
    </source>
</reference>
<sequence length="187" mass="20268">MTTVSVNAGTTVGLNQTSINGTETDVSPDSTLIADNGGNSTSVPVEVTGAVDGIDGGLVYSDDIVIMIAIGVGYVIALICFVAIVIVVCHYRSKMKVLGSIRPRNVPVIRKPLTVSKAIQTDSSYLLDETNRTHLPHQPVARKPTVPEEEYDPHQHWSRGIANNNPPNQFRNLPANVLIKQGLYYIY</sequence>
<accession>A0ABM0LX96</accession>
<keyword evidence="1" id="KW-0812">Transmembrane</keyword>
<name>A0ABM0LX96_SACKO</name>
<evidence type="ECO:0000313" key="2">
    <source>
        <dbReference type="Proteomes" id="UP000694865"/>
    </source>
</evidence>
<keyword evidence="1" id="KW-0472">Membrane</keyword>
<evidence type="ECO:0000256" key="1">
    <source>
        <dbReference type="SAM" id="Phobius"/>
    </source>
</evidence>
<feature type="transmembrane region" description="Helical" evidence="1">
    <location>
        <begin position="64"/>
        <end position="89"/>
    </location>
</feature>
<organism evidence="2 3">
    <name type="scientific">Saccoglossus kowalevskii</name>
    <name type="common">Acorn worm</name>
    <dbReference type="NCBI Taxonomy" id="10224"/>
    <lineage>
        <taxon>Eukaryota</taxon>
        <taxon>Metazoa</taxon>
        <taxon>Hemichordata</taxon>
        <taxon>Enteropneusta</taxon>
        <taxon>Harrimaniidae</taxon>
        <taxon>Saccoglossus</taxon>
    </lineage>
</organism>
<keyword evidence="1" id="KW-1133">Transmembrane helix</keyword>
<gene>
    <name evidence="3" type="primary">LOC102803592</name>
</gene>
<dbReference type="GeneID" id="102803592"/>
<dbReference type="RefSeq" id="XP_006812387.1">
    <property type="nucleotide sequence ID" value="XM_006812324.1"/>
</dbReference>
<protein>
    <submittedName>
        <fullName evidence="3">Uncharacterized protein LOC102803592</fullName>
    </submittedName>
</protein>
<evidence type="ECO:0000313" key="3">
    <source>
        <dbReference type="RefSeq" id="XP_006812387.1"/>
    </source>
</evidence>
<dbReference type="Proteomes" id="UP000694865">
    <property type="component" value="Unplaced"/>
</dbReference>
<keyword evidence="2" id="KW-1185">Reference proteome</keyword>